<dbReference type="InterPro" id="IPR011990">
    <property type="entry name" value="TPR-like_helical_dom_sf"/>
</dbReference>
<comment type="similarity">
    <text evidence="1">Belongs to the PPR family. P subfamily.</text>
</comment>
<evidence type="ECO:0000256" key="2">
    <source>
        <dbReference type="ARBA" id="ARBA00022737"/>
    </source>
</evidence>
<dbReference type="Gene3D" id="1.25.40.10">
    <property type="entry name" value="Tetratricopeptide repeat domain"/>
    <property type="match status" value="1"/>
</dbReference>
<dbReference type="AlphaFoldDB" id="A0A7J8QL25"/>
<dbReference type="Pfam" id="PF01535">
    <property type="entry name" value="PPR"/>
    <property type="match status" value="3"/>
</dbReference>
<keyword evidence="2" id="KW-0677">Repeat</keyword>
<gene>
    <name evidence="3" type="ORF">Gorai_002463</name>
</gene>
<dbReference type="EMBL" id="JABEZZ010000013">
    <property type="protein sequence ID" value="MBA0602277.1"/>
    <property type="molecule type" value="Genomic_DNA"/>
</dbReference>
<dbReference type="PANTHER" id="PTHR47941">
    <property type="entry name" value="PENTATRICOPEPTIDE REPEAT-CONTAINING PROTEIN 3, MITOCHONDRIAL"/>
    <property type="match status" value="1"/>
</dbReference>
<dbReference type="InterPro" id="IPR002885">
    <property type="entry name" value="PPR_rpt"/>
</dbReference>
<proteinExistence type="inferred from homology"/>
<evidence type="ECO:0000313" key="4">
    <source>
        <dbReference type="Proteomes" id="UP000593578"/>
    </source>
</evidence>
<evidence type="ECO:0000256" key="1">
    <source>
        <dbReference type="ARBA" id="ARBA00007626"/>
    </source>
</evidence>
<dbReference type="Proteomes" id="UP000593578">
    <property type="component" value="Unassembled WGS sequence"/>
</dbReference>
<evidence type="ECO:0000313" key="3">
    <source>
        <dbReference type="EMBL" id="MBA0602277.1"/>
    </source>
</evidence>
<accession>A0A7J8QL25</accession>
<reference evidence="3 4" key="1">
    <citation type="journal article" date="2019" name="Genome Biol. Evol.">
        <title>Insights into the evolution of the New World diploid cottons (Gossypium, subgenus Houzingenia) based on genome sequencing.</title>
        <authorList>
            <person name="Grover C.E."/>
            <person name="Arick M.A. 2nd"/>
            <person name="Thrash A."/>
            <person name="Conover J.L."/>
            <person name="Sanders W.S."/>
            <person name="Peterson D.G."/>
            <person name="Frelichowski J.E."/>
            <person name="Scheffler J.A."/>
            <person name="Scheffler B.E."/>
            <person name="Wendel J.F."/>
        </authorList>
    </citation>
    <scope>NUCLEOTIDE SEQUENCE [LARGE SCALE GENOMIC DNA]</scope>
    <source>
        <strain evidence="3">8</strain>
        <tissue evidence="3">Leaf</tissue>
    </source>
</reference>
<evidence type="ECO:0008006" key="5">
    <source>
        <dbReference type="Google" id="ProtNLM"/>
    </source>
</evidence>
<name>A0A7J8QL25_GOSRA</name>
<organism evidence="3 4">
    <name type="scientific">Gossypium raimondii</name>
    <name type="common">Peruvian cotton</name>
    <name type="synonym">Gossypium klotzschianum subsp. raimondii</name>
    <dbReference type="NCBI Taxonomy" id="29730"/>
    <lineage>
        <taxon>Eukaryota</taxon>
        <taxon>Viridiplantae</taxon>
        <taxon>Streptophyta</taxon>
        <taxon>Embryophyta</taxon>
        <taxon>Tracheophyta</taxon>
        <taxon>Spermatophyta</taxon>
        <taxon>Magnoliopsida</taxon>
        <taxon>eudicotyledons</taxon>
        <taxon>Gunneridae</taxon>
        <taxon>Pentapetalae</taxon>
        <taxon>rosids</taxon>
        <taxon>malvids</taxon>
        <taxon>Malvales</taxon>
        <taxon>Malvaceae</taxon>
        <taxon>Malvoideae</taxon>
        <taxon>Gossypium</taxon>
    </lineage>
</organism>
<protein>
    <recommendedName>
        <fullName evidence="5">Pentacotripeptide-repeat region of PRORP domain-containing protein</fullName>
    </recommendedName>
</protein>
<comment type="caution">
    <text evidence="3">The sequence shown here is derived from an EMBL/GenBank/DDBJ whole genome shotgun (WGS) entry which is preliminary data.</text>
</comment>
<sequence length="120" mass="13778">MVQLGCAIDVLAHNSLLEALCKVGCLDEAYKFCKKDKTDEAYQLLTEMIGRGTGPDTWSYNSILAYNCEHSDVNRALRLIFRMQKIDCLADRHTCNMSFKLLIRNGRLDRAIELWEVMDD</sequence>